<name>A0A917SZB1_9ACTN</name>
<organism evidence="2 3">
    <name type="scientific">Nakamurella endophytica</name>
    <dbReference type="NCBI Taxonomy" id="1748367"/>
    <lineage>
        <taxon>Bacteria</taxon>
        <taxon>Bacillati</taxon>
        <taxon>Actinomycetota</taxon>
        <taxon>Actinomycetes</taxon>
        <taxon>Nakamurellales</taxon>
        <taxon>Nakamurellaceae</taxon>
        <taxon>Nakamurella</taxon>
    </lineage>
</organism>
<dbReference type="Gene3D" id="3.30.565.10">
    <property type="entry name" value="Histidine kinase-like ATPase, C-terminal domain"/>
    <property type="match status" value="1"/>
</dbReference>
<dbReference type="Pfam" id="PF13581">
    <property type="entry name" value="HATPase_c_2"/>
    <property type="match status" value="1"/>
</dbReference>
<dbReference type="CDD" id="cd16936">
    <property type="entry name" value="HATPase_RsbW-like"/>
    <property type="match status" value="1"/>
</dbReference>
<dbReference type="EMBL" id="BMNA01000004">
    <property type="protein sequence ID" value="GGM03442.1"/>
    <property type="molecule type" value="Genomic_DNA"/>
</dbReference>
<feature type="domain" description="Histidine kinase/HSP90-like ATPase" evidence="1">
    <location>
        <begin position="10"/>
        <end position="114"/>
    </location>
</feature>
<comment type="caution">
    <text evidence="2">The sequence shown here is derived from an EMBL/GenBank/DDBJ whole genome shotgun (WGS) entry which is preliminary data.</text>
</comment>
<reference evidence="2" key="2">
    <citation type="submission" date="2020-09" db="EMBL/GenBank/DDBJ databases">
        <authorList>
            <person name="Sun Q."/>
            <person name="Zhou Y."/>
        </authorList>
    </citation>
    <scope>NUCLEOTIDE SEQUENCE</scope>
    <source>
        <strain evidence="2">CGMCC 4.7308</strain>
    </source>
</reference>
<keyword evidence="3" id="KW-1185">Reference proteome</keyword>
<dbReference type="AlphaFoldDB" id="A0A917SZB1"/>
<reference evidence="2" key="1">
    <citation type="journal article" date="2014" name="Int. J. Syst. Evol. Microbiol.">
        <title>Complete genome sequence of Corynebacterium casei LMG S-19264T (=DSM 44701T), isolated from a smear-ripened cheese.</title>
        <authorList>
            <consortium name="US DOE Joint Genome Institute (JGI-PGF)"/>
            <person name="Walter F."/>
            <person name="Albersmeier A."/>
            <person name="Kalinowski J."/>
            <person name="Ruckert C."/>
        </authorList>
    </citation>
    <scope>NUCLEOTIDE SEQUENCE</scope>
    <source>
        <strain evidence="2">CGMCC 4.7308</strain>
    </source>
</reference>
<evidence type="ECO:0000313" key="2">
    <source>
        <dbReference type="EMBL" id="GGM03442.1"/>
    </source>
</evidence>
<dbReference type="Proteomes" id="UP000655208">
    <property type="component" value="Unassembled WGS sequence"/>
</dbReference>
<accession>A0A917SZB1</accession>
<gene>
    <name evidence="2" type="ORF">GCM10011594_24500</name>
</gene>
<dbReference type="InterPro" id="IPR036890">
    <property type="entry name" value="HATPase_C_sf"/>
</dbReference>
<evidence type="ECO:0000259" key="1">
    <source>
        <dbReference type="Pfam" id="PF13581"/>
    </source>
</evidence>
<sequence>MESLDRVHLLLDELWSQLDDLDDTDRIGFELAVLEVAGNIVAHSRRGPEWSFDLAVQADSAVLQADFSDSGTPVRLDLSRVHMPDEMAESGRGLAMARAAVDELHHRPTADGNTWVIRRRRRRVRSAR</sequence>
<evidence type="ECO:0000313" key="3">
    <source>
        <dbReference type="Proteomes" id="UP000655208"/>
    </source>
</evidence>
<protein>
    <recommendedName>
        <fullName evidence="1">Histidine kinase/HSP90-like ATPase domain-containing protein</fullName>
    </recommendedName>
</protein>
<proteinExistence type="predicted"/>
<dbReference type="InterPro" id="IPR003594">
    <property type="entry name" value="HATPase_dom"/>
</dbReference>